<comment type="caution">
    <text evidence="5">The sequence shown here is derived from an EMBL/GenBank/DDBJ whole genome shotgun (WGS) entry which is preliminary data.</text>
</comment>
<evidence type="ECO:0000256" key="1">
    <source>
        <dbReference type="ARBA" id="ARBA00006484"/>
    </source>
</evidence>
<dbReference type="InterPro" id="IPR020904">
    <property type="entry name" value="Sc_DH/Rdtase_CS"/>
</dbReference>
<proteinExistence type="inferred from homology"/>
<dbReference type="InterPro" id="IPR002347">
    <property type="entry name" value="SDR_fam"/>
</dbReference>
<dbReference type="RefSeq" id="WP_243802277.1">
    <property type="nucleotide sequence ID" value="NZ_JALHAT010000039.1"/>
</dbReference>
<dbReference type="PRINTS" id="PR00081">
    <property type="entry name" value="GDHRDH"/>
</dbReference>
<name>A0ABT0AGR4_9SPHN</name>
<reference evidence="5" key="1">
    <citation type="submission" date="2022-03" db="EMBL/GenBank/DDBJ databases">
        <title>Identification of a novel bacterium isolated from mangrove sediments.</title>
        <authorList>
            <person name="Pan X."/>
        </authorList>
    </citation>
    <scope>NUCLEOTIDE SEQUENCE</scope>
    <source>
        <strain evidence="5">B2637</strain>
    </source>
</reference>
<feature type="domain" description="Ketoreductase" evidence="4">
    <location>
        <begin position="3"/>
        <end position="175"/>
    </location>
</feature>
<dbReference type="EMBL" id="JALHAT010000039">
    <property type="protein sequence ID" value="MCJ1962374.1"/>
    <property type="molecule type" value="Genomic_DNA"/>
</dbReference>
<sequence length="226" mass="22872">MAGRYIVTGGFGVLGRAVCAQLRREGHRVGVIDMASCPDDYEGPAEGGIDLTEAAAVGPAVARMVMELGGLDGLVNVAGGFVWEPLGPGSPATFERMYRTNLHTAATTCEAVLDTLAPGGAIVNIGAAAARDAGEGMGAYAASKAGVMALTQALAAQLKPRGIRVNAVLPTILDTPTNRADMPDADPGEWIAPDAAAKVIAWLLSPAASCVTGEGIALSMGQGKDD</sequence>
<dbReference type="PANTHER" id="PTHR24321">
    <property type="entry name" value="DEHYDROGENASES, SHORT CHAIN"/>
    <property type="match status" value="1"/>
</dbReference>
<evidence type="ECO:0000259" key="4">
    <source>
        <dbReference type="SMART" id="SM00822"/>
    </source>
</evidence>
<dbReference type="InterPro" id="IPR057326">
    <property type="entry name" value="KR_dom"/>
</dbReference>
<dbReference type="Proteomes" id="UP001162802">
    <property type="component" value="Unassembled WGS sequence"/>
</dbReference>
<keyword evidence="3" id="KW-0520">NAD</keyword>
<evidence type="ECO:0000313" key="5">
    <source>
        <dbReference type="EMBL" id="MCJ1962374.1"/>
    </source>
</evidence>
<dbReference type="PRINTS" id="PR00080">
    <property type="entry name" value="SDRFAMILY"/>
</dbReference>
<dbReference type="Gene3D" id="3.40.50.720">
    <property type="entry name" value="NAD(P)-binding Rossmann-like Domain"/>
    <property type="match status" value="1"/>
</dbReference>
<evidence type="ECO:0000256" key="2">
    <source>
        <dbReference type="ARBA" id="ARBA00023002"/>
    </source>
</evidence>
<keyword evidence="2" id="KW-0560">Oxidoreductase</keyword>
<dbReference type="SMART" id="SM00822">
    <property type="entry name" value="PKS_KR"/>
    <property type="match status" value="1"/>
</dbReference>
<dbReference type="Pfam" id="PF13561">
    <property type="entry name" value="adh_short_C2"/>
    <property type="match status" value="1"/>
</dbReference>
<dbReference type="PANTHER" id="PTHR24321:SF8">
    <property type="entry name" value="ESTRADIOL 17-BETA-DEHYDROGENASE 8-RELATED"/>
    <property type="match status" value="1"/>
</dbReference>
<dbReference type="SUPFAM" id="SSF51735">
    <property type="entry name" value="NAD(P)-binding Rossmann-fold domains"/>
    <property type="match status" value="1"/>
</dbReference>
<evidence type="ECO:0000313" key="6">
    <source>
        <dbReference type="Proteomes" id="UP001162802"/>
    </source>
</evidence>
<dbReference type="PROSITE" id="PS00061">
    <property type="entry name" value="ADH_SHORT"/>
    <property type="match status" value="1"/>
</dbReference>
<accession>A0ABT0AGR4</accession>
<keyword evidence="6" id="KW-1185">Reference proteome</keyword>
<protein>
    <submittedName>
        <fullName evidence="5">SDR family oxidoreductase</fullName>
    </submittedName>
</protein>
<evidence type="ECO:0000256" key="3">
    <source>
        <dbReference type="ARBA" id="ARBA00023027"/>
    </source>
</evidence>
<gene>
    <name evidence="5" type="ORF">MTR65_16900</name>
</gene>
<comment type="similarity">
    <text evidence="1">Belongs to the short-chain dehydrogenases/reductases (SDR) family.</text>
</comment>
<dbReference type="InterPro" id="IPR036291">
    <property type="entry name" value="NAD(P)-bd_dom_sf"/>
</dbReference>
<organism evidence="5 6">
    <name type="scientific">Novosphingobium mangrovi</name>
    <name type="common">ex Hu et al. 2023</name>
    <dbReference type="NCBI Taxonomy" id="2930094"/>
    <lineage>
        <taxon>Bacteria</taxon>
        <taxon>Pseudomonadati</taxon>
        <taxon>Pseudomonadota</taxon>
        <taxon>Alphaproteobacteria</taxon>
        <taxon>Sphingomonadales</taxon>
        <taxon>Sphingomonadaceae</taxon>
        <taxon>Novosphingobium</taxon>
    </lineage>
</organism>